<organism evidence="3 4">
    <name type="scientific">Moheibacter sediminis</name>
    <dbReference type="NCBI Taxonomy" id="1434700"/>
    <lineage>
        <taxon>Bacteria</taxon>
        <taxon>Pseudomonadati</taxon>
        <taxon>Bacteroidota</taxon>
        <taxon>Flavobacteriia</taxon>
        <taxon>Flavobacteriales</taxon>
        <taxon>Weeksellaceae</taxon>
        <taxon>Moheibacter</taxon>
    </lineage>
</organism>
<dbReference type="NCBIfam" id="TIGR04183">
    <property type="entry name" value="Por_Secre_tail"/>
    <property type="match status" value="1"/>
</dbReference>
<dbReference type="AlphaFoldDB" id="A0A1W1YA35"/>
<name>A0A1W1YA35_9FLAO</name>
<keyword evidence="1" id="KW-0732">Signal</keyword>
<dbReference type="STRING" id="1434700.SAMN06296427_101165"/>
<evidence type="ECO:0000313" key="4">
    <source>
        <dbReference type="Proteomes" id="UP000192393"/>
    </source>
</evidence>
<gene>
    <name evidence="3" type="ORF">SAMN06296427_101165</name>
</gene>
<keyword evidence="4" id="KW-1185">Reference proteome</keyword>
<dbReference type="InterPro" id="IPR026444">
    <property type="entry name" value="Secre_tail"/>
</dbReference>
<protein>
    <submittedName>
        <fullName evidence="3">Por secretion system C-terminal sorting domain-containing protein</fullName>
    </submittedName>
</protein>
<evidence type="ECO:0000313" key="3">
    <source>
        <dbReference type="EMBL" id="SMC33003.1"/>
    </source>
</evidence>
<feature type="domain" description="Secretion system C-terminal sorting" evidence="2">
    <location>
        <begin position="662"/>
        <end position="733"/>
    </location>
</feature>
<dbReference type="EMBL" id="FWXS01000001">
    <property type="protein sequence ID" value="SMC33003.1"/>
    <property type="molecule type" value="Genomic_DNA"/>
</dbReference>
<sequence length="735" mass="83169">MRNFNFFKTITIYLLLFSGGLLSAQQLIVEQENITPENKIKYQRHFDGDNYTLFSEESTERVYIHNELLNQNDQTTGEEEVNVLLSINLEFDAEQSNPPGVVRIFNESGSLYMAYWEEINPITINLPAGVYDIVADFSSGQTRYTIVKELIDVSESSTVELNVADATNYISINSYIENGEPLEPGVYNENTDSYSMMFFDRTLYFNPSNTKIAYYSYAWGSQFTGDPVWNFYINDVSERYSIVQSAIGTGYESGNNYFSKFPTITSIDQSLTIHNNPEDYAFHEEKIQPSPLGVSSGNLHPGFSTISTYNGNFMVSWTFYNTGDPLNVEESTKFYLNNSLEENAGGLLVFPLIVDYMDDTEEVFHIMGNAIVSGENNEVFYGSGATAFSWYFLGYNYYYTENGLKVAPFHPRFSFSASENPEIIQGNNAPISVILGSGNYLIPQYKGRYGEIREGDFYDTDIEVKQDGTIVYSGNYRSNFSMPHEGVLDLTLTNNNIEVDGLAGKNITQIRIDQNQDDMSAPTLQILQFRNATGRVTDRFSSVSDGTVRIAAGDFENINVGEYFGYKEGNSVELYYSLYNQDNWTELELTEYPEHFFMPAFGDYYEASLSSVIVPEENSWFDVKIICTDAAGNKQEQIVSPAFKIGEINMEIEEAEKSGLMVYPNPFSSELNIQLPENIKGNYTFKISDLTGKTIYSKSQNEKSFVWNGSPLPKGVYLISIENKVKVIARKVIKK</sequence>
<dbReference type="RefSeq" id="WP_084015380.1">
    <property type="nucleotide sequence ID" value="NZ_FWXS01000001.1"/>
</dbReference>
<dbReference type="Proteomes" id="UP000192393">
    <property type="component" value="Unassembled WGS sequence"/>
</dbReference>
<dbReference type="Pfam" id="PF18962">
    <property type="entry name" value="Por_Secre_tail"/>
    <property type="match status" value="1"/>
</dbReference>
<reference evidence="3 4" key="1">
    <citation type="submission" date="2017-04" db="EMBL/GenBank/DDBJ databases">
        <authorList>
            <person name="Afonso C.L."/>
            <person name="Miller P.J."/>
            <person name="Scott M.A."/>
            <person name="Spackman E."/>
            <person name="Goraichik I."/>
            <person name="Dimitrov K.M."/>
            <person name="Suarez D.L."/>
            <person name="Swayne D.E."/>
        </authorList>
    </citation>
    <scope>NUCLEOTIDE SEQUENCE [LARGE SCALE GENOMIC DNA]</scope>
    <source>
        <strain evidence="3 4">CGMCC 1.12708</strain>
    </source>
</reference>
<accession>A0A1W1YA35</accession>
<dbReference type="OrthoDB" id="9805017at2"/>
<evidence type="ECO:0000259" key="2">
    <source>
        <dbReference type="Pfam" id="PF18962"/>
    </source>
</evidence>
<evidence type="ECO:0000256" key="1">
    <source>
        <dbReference type="ARBA" id="ARBA00022729"/>
    </source>
</evidence>
<proteinExistence type="predicted"/>